<dbReference type="PANTHER" id="PTHR30250">
    <property type="entry name" value="PST FAMILY PREDICTED COLANIC ACID TRANSPORTER"/>
    <property type="match status" value="1"/>
</dbReference>
<proteinExistence type="predicted"/>
<organism evidence="7 8">
    <name type="scientific">[Ruminococcus] torques</name>
    <dbReference type="NCBI Taxonomy" id="33039"/>
    <lineage>
        <taxon>Bacteria</taxon>
        <taxon>Bacillati</taxon>
        <taxon>Bacillota</taxon>
        <taxon>Clostridia</taxon>
        <taxon>Lachnospirales</taxon>
        <taxon>Lachnospiraceae</taxon>
        <taxon>Mediterraneibacter</taxon>
    </lineage>
</organism>
<dbReference type="Proteomes" id="UP000363661">
    <property type="component" value="Unassembled WGS sequence"/>
</dbReference>
<evidence type="ECO:0000256" key="5">
    <source>
        <dbReference type="ARBA" id="ARBA00023136"/>
    </source>
</evidence>
<dbReference type="AlphaFoldDB" id="A0A564U332"/>
<evidence type="ECO:0000256" key="6">
    <source>
        <dbReference type="SAM" id="Phobius"/>
    </source>
</evidence>
<feature type="transmembrane region" description="Helical" evidence="6">
    <location>
        <begin position="153"/>
        <end position="177"/>
    </location>
</feature>
<keyword evidence="3 6" id="KW-0812">Transmembrane</keyword>
<protein>
    <recommendedName>
        <fullName evidence="9">Polysaccharide biosynthesis protein C-terminal domain-containing protein</fullName>
    </recommendedName>
</protein>
<evidence type="ECO:0000256" key="4">
    <source>
        <dbReference type="ARBA" id="ARBA00022989"/>
    </source>
</evidence>
<evidence type="ECO:0000256" key="1">
    <source>
        <dbReference type="ARBA" id="ARBA00004651"/>
    </source>
</evidence>
<keyword evidence="8" id="KW-1185">Reference proteome</keyword>
<name>A0A564U332_9FIRM</name>
<dbReference type="GO" id="GO:0005886">
    <property type="term" value="C:plasma membrane"/>
    <property type="evidence" value="ECO:0007669"/>
    <property type="project" value="UniProtKB-SubCell"/>
</dbReference>
<reference evidence="7 8" key="1">
    <citation type="submission" date="2019-07" db="EMBL/GenBank/DDBJ databases">
        <authorList>
            <person name="Hibberd C M."/>
            <person name="Gehrig L. J."/>
            <person name="Chang H.-W."/>
            <person name="Venkatesh S."/>
        </authorList>
    </citation>
    <scope>NUCLEOTIDE SEQUENCE [LARGE SCALE GENOMIC DNA]</scope>
    <source>
        <strain evidence="7">Ruminococcus_torques_SSTS_Bg7063</strain>
    </source>
</reference>
<dbReference type="RefSeq" id="WP_144367327.1">
    <property type="nucleotide sequence ID" value="NZ_CABHNA010000065.1"/>
</dbReference>
<feature type="transmembrane region" description="Helical" evidence="6">
    <location>
        <begin position="306"/>
        <end position="327"/>
    </location>
</feature>
<evidence type="ECO:0000256" key="3">
    <source>
        <dbReference type="ARBA" id="ARBA00022692"/>
    </source>
</evidence>
<dbReference type="PANTHER" id="PTHR30250:SF26">
    <property type="entry name" value="PSMA PROTEIN"/>
    <property type="match status" value="1"/>
</dbReference>
<evidence type="ECO:0000313" key="8">
    <source>
        <dbReference type="Proteomes" id="UP000363661"/>
    </source>
</evidence>
<dbReference type="EMBL" id="CABHNA010000065">
    <property type="protein sequence ID" value="VUX13918.1"/>
    <property type="molecule type" value="Genomic_DNA"/>
</dbReference>
<keyword evidence="5 6" id="KW-0472">Membrane</keyword>
<keyword evidence="2" id="KW-1003">Cell membrane</keyword>
<sequence length="507" mass="55815">MRGKQALKNMVASLLLQVIVLLSGLILPRFILEAYGSSVNGMITSVNQFLTYLGLAEAGVGTATVVALYTPLALNQTEEVNSILSASRKFYNKSGMLFLALTLVLVGVYPFFISGQLENSLVRWMILVLAGSTLVDYFFLGKYRVLLTANQEGYVVALIQAAGTIVNMVVSIFLIYIGAGVLFVKAVATGVYMLRLVLVKIYAKRKYPALDFHAEPNEGALKQKNAALLHQVVGIIVNNTDTTVLTICLGAKSLLEVSVYGIYMMVVNAVNQLMTSFSNGLTAGFGEVIAKNEEETLKKSYSSYEYMYFVIMFIVIACMGVLILPFVGVYTINLTDVQYVRPVLGILFTLIVFMQNVRIPGLTIICAAGHYKETRCQAILEAVINITVSLGLVWKFGMAGVLFGTVCSYGYRSFEIVFYTSRHLVKGCAKKSMFRILRNVLIVALLCIVGTYVIPKNMASFITWFLYAIGMGAVSVFTIVGVNYVVEPDEFKELVLRVKGIVNRKEK</sequence>
<feature type="transmembrane region" description="Helical" evidence="6">
    <location>
        <begin position="183"/>
        <end position="203"/>
    </location>
</feature>
<feature type="transmembrane region" description="Helical" evidence="6">
    <location>
        <begin position="121"/>
        <end position="141"/>
    </location>
</feature>
<feature type="transmembrane region" description="Helical" evidence="6">
    <location>
        <begin position="436"/>
        <end position="455"/>
    </location>
</feature>
<evidence type="ECO:0008006" key="9">
    <source>
        <dbReference type="Google" id="ProtNLM"/>
    </source>
</evidence>
<gene>
    <name evidence="7" type="ORF">RTSSTS7063_01937</name>
</gene>
<feature type="transmembrane region" description="Helical" evidence="6">
    <location>
        <begin position="12"/>
        <end position="32"/>
    </location>
</feature>
<comment type="subcellular location">
    <subcellularLocation>
        <location evidence="1">Cell membrane</location>
        <topology evidence="1">Multi-pass membrane protein</topology>
    </subcellularLocation>
</comment>
<keyword evidence="4 6" id="KW-1133">Transmembrane helix</keyword>
<feature type="transmembrane region" description="Helical" evidence="6">
    <location>
        <begin position="339"/>
        <end position="357"/>
    </location>
</feature>
<dbReference type="InterPro" id="IPR050833">
    <property type="entry name" value="Poly_Biosynth_Transport"/>
</dbReference>
<evidence type="ECO:0000256" key="2">
    <source>
        <dbReference type="ARBA" id="ARBA00022475"/>
    </source>
</evidence>
<feature type="transmembrane region" description="Helical" evidence="6">
    <location>
        <begin position="461"/>
        <end position="486"/>
    </location>
</feature>
<feature type="transmembrane region" description="Helical" evidence="6">
    <location>
        <begin position="95"/>
        <end position="115"/>
    </location>
</feature>
<evidence type="ECO:0000313" key="7">
    <source>
        <dbReference type="EMBL" id="VUX13918.1"/>
    </source>
</evidence>
<accession>A0A564U332</accession>
<feature type="transmembrane region" description="Helical" evidence="6">
    <location>
        <begin position="52"/>
        <end position="74"/>
    </location>
</feature>